<dbReference type="EMBL" id="OX365763">
    <property type="protein sequence ID" value="CAI4039145.1"/>
    <property type="molecule type" value="Genomic_DNA"/>
</dbReference>
<proteinExistence type="predicted"/>
<feature type="compositionally biased region" description="Basic residues" evidence="1">
    <location>
        <begin position="326"/>
        <end position="347"/>
    </location>
</feature>
<dbReference type="RefSeq" id="XP_056082260.1">
    <property type="nucleotide sequence ID" value="XM_056222583.1"/>
</dbReference>
<sequence length="347" mass="41097">MRIFQQLFILILTNTLFTRTFVQGRSSTPGKDICKFEDQKLQTELFLNVIKGNKLDNLKEEYEKYKKQNTLYTGFVIEKQYEYQIVPFHINNFLKVTFCKGGEPIWRDIFPFQKDLNWEEPLCISPQEDNTISQNSSLCFKFARVQKYTQRNITLYFPNKFVGFIFVCNSSNTCFQKDEHFETIPLTPIISDNIRDYKTFWTMKGKVTKVIPYLHTLSIPMSRYEMLVSPDDHKPEEWEQGSLTSEFWKTYKTLGKFKNKGMSWLNKIDPMEKYDNIDNKNSKDFHQKIDKTINKIGQKIERPHLALIKAINARNRNSNSGNANMTRRKSLRRKISKTLKKKIPLKN</sequence>
<feature type="chain" id="PRO_5041428820" evidence="2">
    <location>
        <begin position="25"/>
        <end position="347"/>
    </location>
</feature>
<evidence type="ECO:0000256" key="1">
    <source>
        <dbReference type="SAM" id="MobiDB-lite"/>
    </source>
</evidence>
<evidence type="ECO:0000256" key="2">
    <source>
        <dbReference type="SAM" id="SignalP"/>
    </source>
</evidence>
<reference evidence="3" key="1">
    <citation type="submission" date="2022-10" db="EMBL/GenBank/DDBJ databases">
        <authorList>
            <person name="Byrne P K."/>
        </authorList>
    </citation>
    <scope>NUCLEOTIDE SEQUENCE</scope>
    <source>
        <strain evidence="3">IFO1815</strain>
    </source>
</reference>
<feature type="signal peptide" evidence="2">
    <location>
        <begin position="1"/>
        <end position="24"/>
    </location>
</feature>
<dbReference type="Proteomes" id="UP001161438">
    <property type="component" value="Chromosome 7"/>
</dbReference>
<protein>
    <submittedName>
        <fullName evidence="3">Uncharacterized protein</fullName>
    </submittedName>
</protein>
<keyword evidence="2" id="KW-0732">Signal</keyword>
<feature type="region of interest" description="Disordered" evidence="1">
    <location>
        <begin position="316"/>
        <end position="347"/>
    </location>
</feature>
<dbReference type="AlphaFoldDB" id="A0AA35IY84"/>
<accession>A0AA35IY84</accession>
<dbReference type="GeneID" id="80918356"/>
<organism evidence="3 4">
    <name type="scientific">Saccharomyces mikatae IFO 1815</name>
    <dbReference type="NCBI Taxonomy" id="226126"/>
    <lineage>
        <taxon>Eukaryota</taxon>
        <taxon>Fungi</taxon>
        <taxon>Dikarya</taxon>
        <taxon>Ascomycota</taxon>
        <taxon>Saccharomycotina</taxon>
        <taxon>Saccharomycetes</taxon>
        <taxon>Saccharomycetales</taxon>
        <taxon>Saccharomycetaceae</taxon>
        <taxon>Saccharomyces</taxon>
    </lineage>
</organism>
<gene>
    <name evidence="3" type="primary">SMKI07G1160</name>
    <name evidence="3" type="ORF">SMKI_07G1160</name>
</gene>
<evidence type="ECO:0000313" key="3">
    <source>
        <dbReference type="EMBL" id="CAI4039145.1"/>
    </source>
</evidence>
<evidence type="ECO:0000313" key="4">
    <source>
        <dbReference type="Proteomes" id="UP001161438"/>
    </source>
</evidence>
<name>A0AA35IY84_SACMI</name>
<keyword evidence="4" id="KW-1185">Reference proteome</keyword>